<dbReference type="PROSITE" id="PS50011">
    <property type="entry name" value="PROTEIN_KINASE_DOM"/>
    <property type="match status" value="1"/>
</dbReference>
<dbReference type="InterPro" id="IPR017441">
    <property type="entry name" value="Protein_kinase_ATP_BS"/>
</dbReference>
<dbReference type="FunFam" id="1.10.510.10:FF:000021">
    <property type="entry name" value="Serine/threonine protein kinase"/>
    <property type="match status" value="1"/>
</dbReference>
<keyword evidence="2" id="KW-0723">Serine/threonine-protein kinase</keyword>
<comment type="caution">
    <text evidence="10">The sequence shown here is derived from an EMBL/GenBank/DDBJ whole genome shotgun (WGS) entry which is preliminary data.</text>
</comment>
<keyword evidence="5" id="KW-0418">Kinase</keyword>
<reference evidence="10 11" key="1">
    <citation type="journal article" date="2016" name="Nat. Commun.">
        <title>Thousands of microbial genomes shed light on interconnected biogeochemical processes in an aquifer system.</title>
        <authorList>
            <person name="Anantharaman K."/>
            <person name="Brown C.T."/>
            <person name="Hug L.A."/>
            <person name="Sharon I."/>
            <person name="Castelle C.J."/>
            <person name="Probst A.J."/>
            <person name="Thomas B.C."/>
            <person name="Singh A."/>
            <person name="Wilkins M.J."/>
            <person name="Karaoz U."/>
            <person name="Brodie E.L."/>
            <person name="Williams K.H."/>
            <person name="Hubbard S.S."/>
            <person name="Banfield J.F."/>
        </authorList>
    </citation>
    <scope>NUCLEOTIDE SEQUENCE [LARGE SCALE GENOMIC DNA]</scope>
</reference>
<dbReference type="Gene3D" id="3.30.200.20">
    <property type="entry name" value="Phosphorylase Kinase, domain 1"/>
    <property type="match status" value="1"/>
</dbReference>
<keyword evidence="8" id="KW-1133">Transmembrane helix</keyword>
<dbReference type="Proteomes" id="UP000178379">
    <property type="component" value="Unassembled WGS sequence"/>
</dbReference>
<dbReference type="PROSITE" id="PS00108">
    <property type="entry name" value="PROTEIN_KINASE_ST"/>
    <property type="match status" value="1"/>
</dbReference>
<proteinExistence type="predicted"/>
<protein>
    <recommendedName>
        <fullName evidence="1">non-specific serine/threonine protein kinase</fullName>
        <ecNumber evidence="1">2.7.11.1</ecNumber>
    </recommendedName>
</protein>
<sequence>MEPASDKAPSTVIISDRFAERRASGGAREAASPWDSDTALASLEPGTRLGRYLVINQIGGGGMGQVYKAQDTELNRTVALKVLPPHLCRHPEYLRRFRTEAQAQARMASPYVITLYSFMEMAAGEVLVLEHVEGQTIAQMLRAQGPLPLERAVRYFEQALRGIEHMHRHGVVHRDLKPSNIFITADEQVKMMDFGVARIIDQHDTAQNGTMVGTLLYISPEQINGRETDFRSDVYTLGVSLFETITGRLPFERRSDYALMHAHVQEQPPRPNLYQRRVPPALEWVILKAIEKDPTRRFQSASEFRAALLRIGVLERRDREGDSTGLRHLLPGADQLRQEFRRYRLLPRSRLFGGLAFDIALVVLAAGLAFSLLGIPPFKSNAGEKVSRPVVKAVAPPPARLAARPVARTAIVRPAPTATPAPTAKPTAAHYQQLRQAWGD</sequence>
<evidence type="ECO:0000256" key="8">
    <source>
        <dbReference type="SAM" id="Phobius"/>
    </source>
</evidence>
<dbReference type="STRING" id="1817756.A2140_02970"/>
<keyword evidence="3" id="KW-0808">Transferase</keyword>
<dbReference type="GO" id="GO:0004674">
    <property type="term" value="F:protein serine/threonine kinase activity"/>
    <property type="evidence" value="ECO:0007669"/>
    <property type="project" value="UniProtKB-KW"/>
</dbReference>
<gene>
    <name evidence="10" type="ORF">A2140_02970</name>
</gene>
<keyword evidence="4 7" id="KW-0547">Nucleotide-binding</keyword>
<name>A0A1F6T539_9PROT</name>
<feature type="domain" description="Protein kinase" evidence="9">
    <location>
        <begin position="52"/>
        <end position="309"/>
    </location>
</feature>
<evidence type="ECO:0000313" key="11">
    <source>
        <dbReference type="Proteomes" id="UP000178379"/>
    </source>
</evidence>
<accession>A0A1F6T539</accession>
<dbReference type="InterPro" id="IPR011009">
    <property type="entry name" value="Kinase-like_dom_sf"/>
</dbReference>
<dbReference type="SMART" id="SM00220">
    <property type="entry name" value="S_TKc"/>
    <property type="match status" value="1"/>
</dbReference>
<dbReference type="AlphaFoldDB" id="A0A1F6T539"/>
<keyword evidence="8" id="KW-0472">Membrane</keyword>
<evidence type="ECO:0000256" key="7">
    <source>
        <dbReference type="PROSITE-ProRule" id="PRU10141"/>
    </source>
</evidence>
<keyword evidence="8" id="KW-0812">Transmembrane</keyword>
<dbReference type="PANTHER" id="PTHR43289:SF6">
    <property type="entry name" value="SERINE_THREONINE-PROTEIN KINASE NEKL-3"/>
    <property type="match status" value="1"/>
</dbReference>
<evidence type="ECO:0000256" key="1">
    <source>
        <dbReference type="ARBA" id="ARBA00012513"/>
    </source>
</evidence>
<keyword evidence="6 7" id="KW-0067">ATP-binding</keyword>
<dbReference type="EMBL" id="MFSQ01000057">
    <property type="protein sequence ID" value="OGI40268.1"/>
    <property type="molecule type" value="Genomic_DNA"/>
</dbReference>
<dbReference type="PROSITE" id="PS00107">
    <property type="entry name" value="PROTEIN_KINASE_ATP"/>
    <property type="match status" value="1"/>
</dbReference>
<evidence type="ECO:0000256" key="3">
    <source>
        <dbReference type="ARBA" id="ARBA00022679"/>
    </source>
</evidence>
<dbReference type="Gene3D" id="1.10.510.10">
    <property type="entry name" value="Transferase(Phosphotransferase) domain 1"/>
    <property type="match status" value="1"/>
</dbReference>
<evidence type="ECO:0000256" key="4">
    <source>
        <dbReference type="ARBA" id="ARBA00022741"/>
    </source>
</evidence>
<evidence type="ECO:0000259" key="9">
    <source>
        <dbReference type="PROSITE" id="PS50011"/>
    </source>
</evidence>
<dbReference type="InterPro" id="IPR000719">
    <property type="entry name" value="Prot_kinase_dom"/>
</dbReference>
<dbReference type="SUPFAM" id="SSF56112">
    <property type="entry name" value="Protein kinase-like (PK-like)"/>
    <property type="match status" value="1"/>
</dbReference>
<evidence type="ECO:0000256" key="2">
    <source>
        <dbReference type="ARBA" id="ARBA00022527"/>
    </source>
</evidence>
<dbReference type="EC" id="2.7.11.1" evidence="1"/>
<evidence type="ECO:0000313" key="10">
    <source>
        <dbReference type="EMBL" id="OGI40268.1"/>
    </source>
</evidence>
<evidence type="ECO:0000256" key="5">
    <source>
        <dbReference type="ARBA" id="ARBA00022777"/>
    </source>
</evidence>
<evidence type="ECO:0000256" key="6">
    <source>
        <dbReference type="ARBA" id="ARBA00022840"/>
    </source>
</evidence>
<feature type="transmembrane region" description="Helical" evidence="8">
    <location>
        <begin position="351"/>
        <end position="375"/>
    </location>
</feature>
<organism evidence="10 11">
    <name type="scientific">Candidatus Muproteobacteria bacterium RBG_16_62_13</name>
    <dbReference type="NCBI Taxonomy" id="1817756"/>
    <lineage>
        <taxon>Bacteria</taxon>
        <taxon>Pseudomonadati</taxon>
        <taxon>Pseudomonadota</taxon>
        <taxon>Candidatus Muproteobacteria</taxon>
    </lineage>
</organism>
<dbReference type="InterPro" id="IPR008271">
    <property type="entry name" value="Ser/Thr_kinase_AS"/>
</dbReference>
<dbReference type="GO" id="GO:0005524">
    <property type="term" value="F:ATP binding"/>
    <property type="evidence" value="ECO:0007669"/>
    <property type="project" value="UniProtKB-UniRule"/>
</dbReference>
<dbReference type="Pfam" id="PF00069">
    <property type="entry name" value="Pkinase"/>
    <property type="match status" value="1"/>
</dbReference>
<dbReference type="PANTHER" id="PTHR43289">
    <property type="entry name" value="MITOGEN-ACTIVATED PROTEIN KINASE KINASE KINASE 20-RELATED"/>
    <property type="match status" value="1"/>
</dbReference>
<dbReference type="CDD" id="cd14014">
    <property type="entry name" value="STKc_PknB_like"/>
    <property type="match status" value="1"/>
</dbReference>
<feature type="binding site" evidence="7">
    <location>
        <position position="81"/>
    </location>
    <ligand>
        <name>ATP</name>
        <dbReference type="ChEBI" id="CHEBI:30616"/>
    </ligand>
</feature>